<evidence type="ECO:0000256" key="2">
    <source>
        <dbReference type="ARBA" id="ARBA00022448"/>
    </source>
</evidence>
<evidence type="ECO:0000256" key="7">
    <source>
        <dbReference type="RuleBase" id="RU363032"/>
    </source>
</evidence>
<dbReference type="Proteomes" id="UP001428774">
    <property type="component" value="Unassembled WGS sequence"/>
</dbReference>
<reference evidence="9 10" key="1">
    <citation type="submission" date="2024-05" db="EMBL/GenBank/DDBJ databases">
        <title>Genome sequence of Ponticoccus litoralis KCCM 90028.</title>
        <authorList>
            <person name="Kim J.M."/>
            <person name="Lee J.K."/>
            <person name="Choi B.J."/>
            <person name="Bayburt H."/>
            <person name="Baek J.H."/>
            <person name="Jeon C.O."/>
        </authorList>
    </citation>
    <scope>NUCLEOTIDE SEQUENCE [LARGE SCALE GENOMIC DNA]</scope>
    <source>
        <strain evidence="9 10">KCCM 90028</strain>
    </source>
</reference>
<evidence type="ECO:0000256" key="6">
    <source>
        <dbReference type="ARBA" id="ARBA00023136"/>
    </source>
</evidence>
<dbReference type="PANTHER" id="PTHR43163">
    <property type="entry name" value="DIPEPTIDE TRANSPORT SYSTEM PERMEASE PROTEIN DPPB-RELATED"/>
    <property type="match status" value="1"/>
</dbReference>
<evidence type="ECO:0000256" key="5">
    <source>
        <dbReference type="ARBA" id="ARBA00022989"/>
    </source>
</evidence>
<keyword evidence="5 7" id="KW-1133">Transmembrane helix</keyword>
<keyword evidence="6 7" id="KW-0472">Membrane</keyword>
<sequence length="313" mass="33482">MALSGLILFLVAGLVFLGTEILPGDALEATIPKDERIYYTAEDFARMRAELGLDQPALVRFLAMFRDLVTFDFGETILTREPVVDTIYHPGLNSLLMACVALVITPAVAVSLGVLAALNPGGKLDGFVSGATLFTYSMPDFVVANIFIVVFALQLGIAPAILLISESDPAARILAVSVLPVLALVVSGVAYQFRLVRVGMEDALGSEYIERARLSGIPEWRLILVHALPAALIPMLNGTAQFVAGIISGVVVIEAVFKFPGIGLELVRAISQREVPTVQAITFLAAFAVIFGNLLADVSVLALDPRARRTRHV</sequence>
<feature type="transmembrane region" description="Helical" evidence="7">
    <location>
        <begin position="141"/>
        <end position="164"/>
    </location>
</feature>
<keyword evidence="4 7" id="KW-0812">Transmembrane</keyword>
<dbReference type="PROSITE" id="PS50928">
    <property type="entry name" value="ABC_TM1"/>
    <property type="match status" value="1"/>
</dbReference>
<evidence type="ECO:0000313" key="10">
    <source>
        <dbReference type="Proteomes" id="UP001428774"/>
    </source>
</evidence>
<keyword evidence="2 7" id="KW-0813">Transport</keyword>
<dbReference type="InterPro" id="IPR000515">
    <property type="entry name" value="MetI-like"/>
</dbReference>
<proteinExistence type="inferred from homology"/>
<comment type="similarity">
    <text evidence="7">Belongs to the binding-protein-dependent transport system permease family.</text>
</comment>
<evidence type="ECO:0000256" key="3">
    <source>
        <dbReference type="ARBA" id="ARBA00022475"/>
    </source>
</evidence>
<protein>
    <submittedName>
        <fullName evidence="9">ABC transporter permease</fullName>
    </submittedName>
</protein>
<comment type="caution">
    <text evidence="9">The sequence shown here is derived from an EMBL/GenBank/DDBJ whole genome shotgun (WGS) entry which is preliminary data.</text>
</comment>
<comment type="subcellular location">
    <subcellularLocation>
        <location evidence="1 7">Cell membrane</location>
        <topology evidence="1 7">Multi-pass membrane protein</topology>
    </subcellularLocation>
</comment>
<dbReference type="CDD" id="cd06261">
    <property type="entry name" value="TM_PBP2"/>
    <property type="match status" value="1"/>
</dbReference>
<feature type="transmembrane region" description="Helical" evidence="7">
    <location>
        <begin position="95"/>
        <end position="120"/>
    </location>
</feature>
<dbReference type="AlphaFoldDB" id="A0AAW9SG30"/>
<feature type="transmembrane region" description="Helical" evidence="7">
    <location>
        <begin position="170"/>
        <end position="191"/>
    </location>
</feature>
<dbReference type="RefSeq" id="WP_347168167.1">
    <property type="nucleotide sequence ID" value="NZ_JBDNCH010000004.1"/>
</dbReference>
<gene>
    <name evidence="9" type="ORF">ABFB10_20840</name>
</gene>
<keyword evidence="10" id="KW-1185">Reference proteome</keyword>
<evidence type="ECO:0000256" key="4">
    <source>
        <dbReference type="ARBA" id="ARBA00022692"/>
    </source>
</evidence>
<evidence type="ECO:0000259" key="8">
    <source>
        <dbReference type="PROSITE" id="PS50928"/>
    </source>
</evidence>
<evidence type="ECO:0000313" key="9">
    <source>
        <dbReference type="EMBL" id="MEN9063059.1"/>
    </source>
</evidence>
<dbReference type="Pfam" id="PF00528">
    <property type="entry name" value="BPD_transp_1"/>
    <property type="match status" value="1"/>
</dbReference>
<organism evidence="9 10">
    <name type="scientific">Ponticoccus litoralis</name>
    <dbReference type="NCBI Taxonomy" id="422297"/>
    <lineage>
        <taxon>Bacteria</taxon>
        <taxon>Pseudomonadati</taxon>
        <taxon>Pseudomonadota</taxon>
        <taxon>Alphaproteobacteria</taxon>
        <taxon>Rhodobacterales</taxon>
        <taxon>Roseobacteraceae</taxon>
        <taxon>Ponticoccus</taxon>
    </lineage>
</organism>
<feature type="transmembrane region" description="Helical" evidence="7">
    <location>
        <begin position="242"/>
        <end position="260"/>
    </location>
</feature>
<dbReference type="InterPro" id="IPR035906">
    <property type="entry name" value="MetI-like_sf"/>
</dbReference>
<dbReference type="GO" id="GO:0055085">
    <property type="term" value="P:transmembrane transport"/>
    <property type="evidence" value="ECO:0007669"/>
    <property type="project" value="InterPro"/>
</dbReference>
<dbReference type="PANTHER" id="PTHR43163:SF3">
    <property type="entry name" value="PEPTIDE ABC TRANSPORTER PERMEASE PROTEIN"/>
    <property type="match status" value="1"/>
</dbReference>
<name>A0AAW9SG30_9RHOB</name>
<keyword evidence="3" id="KW-1003">Cell membrane</keyword>
<dbReference type="GO" id="GO:0005886">
    <property type="term" value="C:plasma membrane"/>
    <property type="evidence" value="ECO:0007669"/>
    <property type="project" value="UniProtKB-SubCell"/>
</dbReference>
<evidence type="ECO:0000256" key="1">
    <source>
        <dbReference type="ARBA" id="ARBA00004651"/>
    </source>
</evidence>
<dbReference type="Gene3D" id="1.10.3720.10">
    <property type="entry name" value="MetI-like"/>
    <property type="match status" value="1"/>
</dbReference>
<accession>A0AAW9SG30</accession>
<dbReference type="EMBL" id="JBDNCH010000004">
    <property type="protein sequence ID" value="MEN9063059.1"/>
    <property type="molecule type" value="Genomic_DNA"/>
</dbReference>
<feature type="transmembrane region" description="Helical" evidence="7">
    <location>
        <begin position="280"/>
        <end position="303"/>
    </location>
</feature>
<dbReference type="SUPFAM" id="SSF161098">
    <property type="entry name" value="MetI-like"/>
    <property type="match status" value="1"/>
</dbReference>
<feature type="domain" description="ABC transmembrane type-1" evidence="8">
    <location>
        <begin position="91"/>
        <end position="296"/>
    </location>
</feature>